<dbReference type="PANTHER" id="PTHR43773">
    <property type="entry name" value="MAGNESIUM TRANSPORTER MGTE"/>
    <property type="match status" value="1"/>
</dbReference>
<dbReference type="GO" id="GO:0016020">
    <property type="term" value="C:membrane"/>
    <property type="evidence" value="ECO:0007669"/>
    <property type="project" value="InterPro"/>
</dbReference>
<gene>
    <name evidence="2" type="ORF">HC757_04145</name>
</gene>
<name>A0A972JKH0_9GAMM</name>
<dbReference type="PANTHER" id="PTHR43773:SF1">
    <property type="entry name" value="MAGNESIUM TRANSPORTER MGTE"/>
    <property type="match status" value="1"/>
</dbReference>
<comment type="caution">
    <text evidence="2">The sequence shown here is derived from an EMBL/GenBank/DDBJ whole genome shotgun (WGS) entry which is preliminary data.</text>
</comment>
<dbReference type="InterPro" id="IPR000644">
    <property type="entry name" value="CBS_dom"/>
</dbReference>
<feature type="domain" description="Magnesium transporter MgtE intracellular" evidence="1">
    <location>
        <begin position="15"/>
        <end position="118"/>
    </location>
</feature>
<dbReference type="RefSeq" id="WP_169563042.1">
    <property type="nucleotide sequence ID" value="NZ_JAAXYH010000002.1"/>
</dbReference>
<accession>A0A972JKH0</accession>
<dbReference type="Pfam" id="PF00571">
    <property type="entry name" value="CBS"/>
    <property type="match status" value="1"/>
</dbReference>
<dbReference type="Proteomes" id="UP000737113">
    <property type="component" value="Unassembled WGS sequence"/>
</dbReference>
<dbReference type="InterPro" id="IPR006668">
    <property type="entry name" value="Mg_transptr_MgtE_intracell_dom"/>
</dbReference>
<dbReference type="AlphaFoldDB" id="A0A972JKH0"/>
<dbReference type="EMBL" id="JAAXYH010000002">
    <property type="protein sequence ID" value="NMH64357.1"/>
    <property type="molecule type" value="Genomic_DNA"/>
</dbReference>
<dbReference type="InterPro" id="IPR006669">
    <property type="entry name" value="MgtE_transporter"/>
</dbReference>
<evidence type="ECO:0000259" key="1">
    <source>
        <dbReference type="SMART" id="SM00924"/>
    </source>
</evidence>
<dbReference type="SUPFAM" id="SSF54631">
    <property type="entry name" value="CBS-domain pair"/>
    <property type="match status" value="1"/>
</dbReference>
<dbReference type="SUPFAM" id="SSF158791">
    <property type="entry name" value="MgtE N-terminal domain-like"/>
    <property type="match status" value="1"/>
</dbReference>
<dbReference type="InterPro" id="IPR046342">
    <property type="entry name" value="CBS_dom_sf"/>
</dbReference>
<dbReference type="Gene3D" id="3.10.580.10">
    <property type="entry name" value="CBS-domain"/>
    <property type="match status" value="1"/>
</dbReference>
<protein>
    <submittedName>
        <fullName evidence="2">Magnesium transporter</fullName>
    </submittedName>
</protein>
<evidence type="ECO:0000313" key="2">
    <source>
        <dbReference type="EMBL" id="NMH64357.1"/>
    </source>
</evidence>
<dbReference type="Pfam" id="PF03448">
    <property type="entry name" value="MgtE_N"/>
    <property type="match status" value="1"/>
</dbReference>
<dbReference type="SMART" id="SM00924">
    <property type="entry name" value="MgtE_N"/>
    <property type="match status" value="1"/>
</dbReference>
<evidence type="ECO:0000313" key="3">
    <source>
        <dbReference type="Proteomes" id="UP000737113"/>
    </source>
</evidence>
<proteinExistence type="predicted"/>
<reference evidence="2" key="1">
    <citation type="submission" date="2020-04" db="EMBL/GenBank/DDBJ databases">
        <title>Description of Shewanella salipaludis sp. nov., isolated from a salt marsh.</title>
        <authorList>
            <person name="Park S."/>
            <person name="Yoon J.-H."/>
        </authorList>
    </citation>
    <scope>NUCLEOTIDE SEQUENCE</scope>
    <source>
        <strain evidence="2">SHSM-M6</strain>
    </source>
</reference>
<organism evidence="2 3">
    <name type="scientific">Shewanella salipaludis</name>
    <dbReference type="NCBI Taxonomy" id="2723052"/>
    <lineage>
        <taxon>Bacteria</taxon>
        <taxon>Pseudomonadati</taxon>
        <taxon>Pseudomonadota</taxon>
        <taxon>Gammaproteobacteria</taxon>
        <taxon>Alteromonadales</taxon>
        <taxon>Shewanellaceae</taxon>
        <taxon>Shewanella</taxon>
    </lineage>
</organism>
<dbReference type="GO" id="GO:0015095">
    <property type="term" value="F:magnesium ion transmembrane transporter activity"/>
    <property type="evidence" value="ECO:0007669"/>
    <property type="project" value="InterPro"/>
</dbReference>
<keyword evidence="3" id="KW-1185">Reference proteome</keyword>
<sequence length="276" mass="30759">MNSANLRLSIHYMTIEPQAAARQLELLPAGQGGLLLQQAPTGVAARVLQAMLPDFAAKILPLLTDGQNSKLIQELSLTDVAAIFRYLPGDARRHLLPFLPQGKQALCKMLLNYPEYTVGALVETDVLMLDSKMSIAEALLRLKRRNYAYLQWLYLVNASRRLEGRVGIGDLFRHPPMTLIAGIMSKPGPRLNAATELQTALALDIWQGQDTVAVINRRQEFIGVLHHHHLRNLVRRQQRADTRADAIPAELLELYGDTLVSLAELFSSSKTRESLN</sequence>